<comment type="cofactor">
    <cofactor evidence="1">
        <name>pyridoxal 5'-phosphate</name>
        <dbReference type="ChEBI" id="CHEBI:597326"/>
    </cofactor>
</comment>
<dbReference type="RefSeq" id="WP_034935515.1">
    <property type="nucleotide sequence ID" value="NZ_JFHN01000034.1"/>
</dbReference>
<dbReference type="SUPFAM" id="SSF53383">
    <property type="entry name" value="PLP-dependent transferases"/>
    <property type="match status" value="1"/>
</dbReference>
<dbReference type="NCBIfam" id="NF005697">
    <property type="entry name" value="PRK07505.1"/>
    <property type="match status" value="1"/>
</dbReference>
<dbReference type="STRING" id="69222.BG55_06430"/>
<sequence>MRQFANVQKMVELSMPSWREARSKGLTDIRTTGYSGNKLSTAEGHQFINMISCSYLGLNRHPDIIAGAISAIQQEGVMSTSASRARIAPQLMDDVENTLGQVYQAEAILTPSCTSSSAVVLPLLASGTFTDGKRPVMVFDKNCHFSMNVLKAACGDETTVHTAPHNDLDYIEQLCKENEVVAYIADGAYSMGGNAPVKELVALQQQYGLFLYFDDSHALSVYGERGCGFVRSQLDTLGERTIIVGSLAKAFGATGGIILFGNPAWREIFNYCGGPLGWSQMINAAGLGAVYASAKIHLSPELPALQNKLSQMMAFFDKTIPTVNAGNGLPIRIINLESTGHAINVAQYIYQHGFYTSAVFFPIVAKGKSGLRIMGRADMEQQDIRNFCNILEQAIHRYGS</sequence>
<comment type="caution">
    <text evidence="4">The sequence shown here is derived from an EMBL/GenBank/DDBJ whole genome shotgun (WGS) entry which is preliminary data.</text>
</comment>
<protein>
    <submittedName>
        <fullName evidence="4">Aminotransferase class I and II</fullName>
    </submittedName>
</protein>
<dbReference type="GO" id="GO:0008483">
    <property type="term" value="F:transaminase activity"/>
    <property type="evidence" value="ECO:0007669"/>
    <property type="project" value="UniProtKB-KW"/>
</dbReference>
<organism evidence="4 5">
    <name type="scientific">Erwinia mallotivora</name>
    <dbReference type="NCBI Taxonomy" id="69222"/>
    <lineage>
        <taxon>Bacteria</taxon>
        <taxon>Pseudomonadati</taxon>
        <taxon>Pseudomonadota</taxon>
        <taxon>Gammaproteobacteria</taxon>
        <taxon>Enterobacterales</taxon>
        <taxon>Erwiniaceae</taxon>
        <taxon>Erwinia</taxon>
    </lineage>
</organism>
<name>A0A014PZ42_9GAMM</name>
<keyword evidence="2 4" id="KW-0808">Transferase</keyword>
<keyword evidence="4" id="KW-0032">Aminotransferase</keyword>
<dbReference type="AlphaFoldDB" id="A0A014PZ42"/>
<dbReference type="InterPro" id="IPR050087">
    <property type="entry name" value="AON_synthase_class-II"/>
</dbReference>
<evidence type="ECO:0000256" key="2">
    <source>
        <dbReference type="ARBA" id="ARBA00022679"/>
    </source>
</evidence>
<gene>
    <name evidence="4" type="ORF">BG55_06430</name>
</gene>
<evidence type="ECO:0000256" key="1">
    <source>
        <dbReference type="ARBA" id="ARBA00001933"/>
    </source>
</evidence>
<dbReference type="PANTHER" id="PTHR13693">
    <property type="entry name" value="CLASS II AMINOTRANSFERASE/8-AMINO-7-OXONONANOATE SYNTHASE"/>
    <property type="match status" value="1"/>
</dbReference>
<dbReference type="Gene3D" id="3.90.1150.10">
    <property type="entry name" value="Aspartate Aminotransferase, domain 1"/>
    <property type="match status" value="1"/>
</dbReference>
<feature type="domain" description="Aminotransferase class I/classII large" evidence="3">
    <location>
        <begin position="48"/>
        <end position="390"/>
    </location>
</feature>
<keyword evidence="5" id="KW-1185">Reference proteome</keyword>
<evidence type="ECO:0000259" key="3">
    <source>
        <dbReference type="Pfam" id="PF00155"/>
    </source>
</evidence>
<dbReference type="GO" id="GO:0030170">
    <property type="term" value="F:pyridoxal phosphate binding"/>
    <property type="evidence" value="ECO:0007669"/>
    <property type="project" value="InterPro"/>
</dbReference>
<evidence type="ECO:0000313" key="4">
    <source>
        <dbReference type="EMBL" id="EXU76227.1"/>
    </source>
</evidence>
<dbReference type="InterPro" id="IPR015421">
    <property type="entry name" value="PyrdxlP-dep_Trfase_major"/>
</dbReference>
<dbReference type="Pfam" id="PF00155">
    <property type="entry name" value="Aminotran_1_2"/>
    <property type="match status" value="1"/>
</dbReference>
<dbReference type="InterPro" id="IPR004839">
    <property type="entry name" value="Aminotransferase_I/II_large"/>
</dbReference>
<dbReference type="OrthoDB" id="9807157at2"/>
<dbReference type="InterPro" id="IPR015422">
    <property type="entry name" value="PyrdxlP-dep_Trfase_small"/>
</dbReference>
<accession>A0A014PZ42</accession>
<dbReference type="PATRIC" id="fig|69222.5.peg.1325"/>
<dbReference type="Proteomes" id="UP000019918">
    <property type="component" value="Unassembled WGS sequence"/>
</dbReference>
<dbReference type="EMBL" id="JFHN01000034">
    <property type="protein sequence ID" value="EXU76227.1"/>
    <property type="molecule type" value="Genomic_DNA"/>
</dbReference>
<dbReference type="InterPro" id="IPR015424">
    <property type="entry name" value="PyrdxlP-dep_Trfase"/>
</dbReference>
<proteinExistence type="predicted"/>
<dbReference type="Gene3D" id="3.40.640.10">
    <property type="entry name" value="Type I PLP-dependent aspartate aminotransferase-like (Major domain)"/>
    <property type="match status" value="1"/>
</dbReference>
<reference evidence="4 5" key="1">
    <citation type="submission" date="2014-02" db="EMBL/GenBank/DDBJ databases">
        <title>Draft genome of Erwinia mallotivora strain BT-MARDI, a papaya dieback pathogen.</title>
        <authorList>
            <person name="Redzuan R."/>
            <person name="Abu Bakar N."/>
            <person name="Badrun R."/>
            <person name="Mohd Raih M.F."/>
            <person name="Rozano L."/>
            <person name="Mat Amin N."/>
        </authorList>
    </citation>
    <scope>NUCLEOTIDE SEQUENCE [LARGE SCALE GENOMIC DNA]</scope>
    <source>
        <strain evidence="4 5">BT-MARDI</strain>
    </source>
</reference>
<evidence type="ECO:0000313" key="5">
    <source>
        <dbReference type="Proteomes" id="UP000019918"/>
    </source>
</evidence>